<gene>
    <name evidence="2" type="ORF">NB063_27730</name>
</gene>
<organism evidence="2 3">
    <name type="scientific">Aporhodopirellula aestuarii</name>
    <dbReference type="NCBI Taxonomy" id="2950107"/>
    <lineage>
        <taxon>Bacteria</taxon>
        <taxon>Pseudomonadati</taxon>
        <taxon>Planctomycetota</taxon>
        <taxon>Planctomycetia</taxon>
        <taxon>Pirellulales</taxon>
        <taxon>Pirellulaceae</taxon>
        <taxon>Aporhodopirellula</taxon>
    </lineage>
</organism>
<comment type="caution">
    <text evidence="2">The sequence shown here is derived from an EMBL/GenBank/DDBJ whole genome shotgun (WGS) entry which is preliminary data.</text>
</comment>
<proteinExistence type="predicted"/>
<keyword evidence="3" id="KW-1185">Reference proteome</keyword>
<dbReference type="EMBL" id="JAMQBK010000085">
    <property type="protein sequence ID" value="MCM2374427.1"/>
    <property type="molecule type" value="Genomic_DNA"/>
</dbReference>
<sequence length="216" mass="24395">MSIDATLNSKRLVHVLEKHVSNRAEPWHRVVGATAHRVREVGADRINEVSAQDRGLVRSIVLEEISSADKRPMFVSFSARDREDARKMLSLVSPKGLQIVAESLSTRKAAVITSYIPDGCQCWKDVARALVMRYRRAIIDPEATIRVKQRYEHKTRIVDESEIRFHTLEHFGVSSKGSGLAFFPMEEWDGALPCPEKKKNRAGRPLNQKPLRGGLT</sequence>
<name>A0ABT0UBN7_9BACT</name>
<evidence type="ECO:0000256" key="1">
    <source>
        <dbReference type="SAM" id="MobiDB-lite"/>
    </source>
</evidence>
<reference evidence="2 3" key="1">
    <citation type="journal article" date="2022" name="Syst. Appl. Microbiol.">
        <title>Rhodopirellula aestuarii sp. nov., a novel member of the genus Rhodopirellula isolated from brackish sediments collected in the Tagus River estuary, Portugal.</title>
        <authorList>
            <person name="Vitorino I.R."/>
            <person name="Klimek D."/>
            <person name="Calusinska M."/>
            <person name="Lobo-da-Cunha A."/>
            <person name="Vasconcelos V."/>
            <person name="Lage O.M."/>
        </authorList>
    </citation>
    <scope>NUCLEOTIDE SEQUENCE [LARGE SCALE GENOMIC DNA]</scope>
    <source>
        <strain evidence="2 3">ICT_H3.1</strain>
    </source>
</reference>
<evidence type="ECO:0000313" key="3">
    <source>
        <dbReference type="Proteomes" id="UP001202961"/>
    </source>
</evidence>
<accession>A0ABT0UBN7</accession>
<protein>
    <submittedName>
        <fullName evidence="2">Uncharacterized protein</fullName>
    </submittedName>
</protein>
<dbReference type="Proteomes" id="UP001202961">
    <property type="component" value="Unassembled WGS sequence"/>
</dbReference>
<feature type="region of interest" description="Disordered" evidence="1">
    <location>
        <begin position="194"/>
        <end position="216"/>
    </location>
</feature>
<evidence type="ECO:0000313" key="2">
    <source>
        <dbReference type="EMBL" id="MCM2374427.1"/>
    </source>
</evidence>
<dbReference type="RefSeq" id="WP_250932318.1">
    <property type="nucleotide sequence ID" value="NZ_JAMQBK010000085.1"/>
</dbReference>